<feature type="signal peptide" evidence="3">
    <location>
        <begin position="1"/>
        <end position="18"/>
    </location>
</feature>
<sequence length="307" mass="35749">MKKLVLYVLMISSSFVFAQSTPRVTAKVDTTSIRIGEQFELKIEVNDTTNVIIPKLDKLVGLEIVEDDKIDTIKSRLLKRYVLTGFDSGAYYIPQQQIFIRNQAFLTDSILINVATVPIDTTKQKMFPIKSIQEEPYVFDDFKPYLIWVILGLLLIGLLLYFILKKKKIEEQEEIIPLLPPYEEALEKLKVLDHKLLWQNNKIKQYYSELTEIIREYIEKELKVPALEITSDELINYIKDFKDAETLDLSKETFEKLKGLLQEADLVKFAKSKPLSHEIEEDRKDAEDILNSMKPKPVIEEEDDELE</sequence>
<reference evidence="4 5" key="1">
    <citation type="submission" date="2023-09" db="EMBL/GenBank/DDBJ databases">
        <title>Novel taxa isolated from Blanes Bay.</title>
        <authorList>
            <person name="Rey-Velasco X."/>
            <person name="Lucena T."/>
        </authorList>
    </citation>
    <scope>NUCLEOTIDE SEQUENCE [LARGE SCALE GENOMIC DNA]</scope>
    <source>
        <strain evidence="4 5">S356</strain>
    </source>
</reference>
<dbReference type="EMBL" id="JAVTTO010000001">
    <property type="protein sequence ID" value="MDT7831263.1"/>
    <property type="molecule type" value="Genomic_DNA"/>
</dbReference>
<feature type="chain" id="PRO_5046196414" description="Protein BatD" evidence="3">
    <location>
        <begin position="19"/>
        <end position="307"/>
    </location>
</feature>
<keyword evidence="2" id="KW-0472">Membrane</keyword>
<keyword evidence="2" id="KW-0812">Transmembrane</keyword>
<name>A0ABU3LDH9_9FLAO</name>
<evidence type="ECO:0000313" key="4">
    <source>
        <dbReference type="EMBL" id="MDT7831263.1"/>
    </source>
</evidence>
<accession>A0ABU3LDH9</accession>
<feature type="region of interest" description="Disordered" evidence="1">
    <location>
        <begin position="276"/>
        <end position="307"/>
    </location>
</feature>
<evidence type="ECO:0008006" key="6">
    <source>
        <dbReference type="Google" id="ProtNLM"/>
    </source>
</evidence>
<evidence type="ECO:0000256" key="1">
    <source>
        <dbReference type="SAM" id="MobiDB-lite"/>
    </source>
</evidence>
<feature type="transmembrane region" description="Helical" evidence="2">
    <location>
        <begin position="145"/>
        <end position="164"/>
    </location>
</feature>
<keyword evidence="5" id="KW-1185">Reference proteome</keyword>
<evidence type="ECO:0000313" key="5">
    <source>
        <dbReference type="Proteomes" id="UP001257277"/>
    </source>
</evidence>
<protein>
    <recommendedName>
        <fullName evidence="6">Protein BatD</fullName>
    </recommendedName>
</protein>
<feature type="compositionally biased region" description="Basic and acidic residues" evidence="1">
    <location>
        <begin position="276"/>
        <end position="287"/>
    </location>
</feature>
<evidence type="ECO:0000256" key="2">
    <source>
        <dbReference type="SAM" id="Phobius"/>
    </source>
</evidence>
<proteinExistence type="predicted"/>
<evidence type="ECO:0000256" key="3">
    <source>
        <dbReference type="SAM" id="SignalP"/>
    </source>
</evidence>
<dbReference type="Proteomes" id="UP001257277">
    <property type="component" value="Unassembled WGS sequence"/>
</dbReference>
<keyword evidence="2" id="KW-1133">Transmembrane helix</keyword>
<gene>
    <name evidence="4" type="ORF">RQM59_02670</name>
</gene>
<keyword evidence="3" id="KW-0732">Signal</keyword>
<organism evidence="4 5">
    <name type="scientific">Asprobacillus argus</name>
    <dbReference type="NCBI Taxonomy" id="3076534"/>
    <lineage>
        <taxon>Bacteria</taxon>
        <taxon>Pseudomonadati</taxon>
        <taxon>Bacteroidota</taxon>
        <taxon>Flavobacteriia</taxon>
        <taxon>Flavobacteriales</taxon>
        <taxon>Flavobacteriaceae</taxon>
        <taxon>Asprobacillus</taxon>
    </lineage>
</organism>
<dbReference type="RefSeq" id="WP_349240514.1">
    <property type="nucleotide sequence ID" value="NZ_JAVTTO010000001.1"/>
</dbReference>
<comment type="caution">
    <text evidence="4">The sequence shown here is derived from an EMBL/GenBank/DDBJ whole genome shotgun (WGS) entry which is preliminary data.</text>
</comment>